<dbReference type="InterPro" id="IPR010994">
    <property type="entry name" value="RuvA_2-like"/>
</dbReference>
<protein>
    <submittedName>
        <fullName evidence="4">RNA-binding transcriptional accessory protein</fullName>
    </submittedName>
</protein>
<sequence length="707" mass="79427">MTTVEFIQKQLNISEKSINNTLQLLSEDCTIPFISRYRKDKTGNLDETQIEQISKISKQFDEIVKRKESILKSIEEQNGLTPELQQRIEESFDIQELEDLYLPYKKRKKTKADTAKEKGLEPLAKIIMSQKSNDIQFLASKYLNNEVASEEEALQGARDIMAEWINENMYVRKNLRRLFQRKAVVTSKVVKAKKDEEEAQKFSQYFEWEESLSRTPSHRLLAMLRAEAEGFVKTNVGIDKEEAIDFIEKAIIKSNNESSEQIALAIKDSYKRLLEPAISNEALQEAKEKADKKAIEIFSENLSQLLLAPPLGEKRILAIDPGYRSGCKVVCLDEKGDLLHNETLYPHAPQNESGMAMKKIRSMVNAYHIEAISIGNGTASRETEFFIKKIAFDKPLQVFVVSEAGASVYSASKIARDEFPSYDVTVRGAVSIGRRLSDPLAELVKIDAKSIGVGQYQHDVDQTQLKNELDSTVMKCVNSVGINLNTASKSLLSYVSGIGEKMAENIVNYRTENGAFEDRKQLKKVPRLGEKAFQQAAAFVRITNAKNPLDNSAVHPEAYGIVEKMAKDLGIKTNELIANKEKIALIKPENYITGEVGILGIKDILKELEKPGLDPRKAAKVFEFDPNVKSIKDLKAGMILPGIVNNITAFGCFVDLGIKESGLVHISQLKEGFVSDVNEVVKLHQHVRVKVTEVDEARKRVQLTMIL</sequence>
<dbReference type="InterPro" id="IPR050437">
    <property type="entry name" value="Ribos_protein_bS1-like"/>
</dbReference>
<dbReference type="SMART" id="SM00732">
    <property type="entry name" value="YqgFc"/>
    <property type="match status" value="1"/>
</dbReference>
<dbReference type="Gene3D" id="1.10.3500.10">
    <property type="entry name" value="Tex N-terminal region-like"/>
    <property type="match status" value="1"/>
</dbReference>
<dbReference type="InterPro" id="IPR041692">
    <property type="entry name" value="HHH_9"/>
</dbReference>
<dbReference type="SUPFAM" id="SSF158832">
    <property type="entry name" value="Tex N-terminal region-like"/>
    <property type="match status" value="1"/>
</dbReference>
<dbReference type="Gene3D" id="1.10.10.650">
    <property type="entry name" value="RuvA domain 2-like"/>
    <property type="match status" value="1"/>
</dbReference>
<evidence type="ECO:0000259" key="3">
    <source>
        <dbReference type="PROSITE" id="PS50126"/>
    </source>
</evidence>
<dbReference type="InterPro" id="IPR044146">
    <property type="entry name" value="S1_Tex"/>
</dbReference>
<dbReference type="InterPro" id="IPR055179">
    <property type="entry name" value="Tex-like_central_region"/>
</dbReference>
<dbReference type="Pfam" id="PF16921">
    <property type="entry name" value="Tex_YqgF"/>
    <property type="match status" value="1"/>
</dbReference>
<dbReference type="Pfam" id="PF00575">
    <property type="entry name" value="S1"/>
    <property type="match status" value="1"/>
</dbReference>
<dbReference type="InterPro" id="IPR032639">
    <property type="entry name" value="Tex_YqgF"/>
</dbReference>
<dbReference type="Gene3D" id="3.30.420.140">
    <property type="entry name" value="YqgF/RNase H-like domain"/>
    <property type="match status" value="1"/>
</dbReference>
<evidence type="ECO:0000256" key="2">
    <source>
        <dbReference type="ARBA" id="ARBA00023204"/>
    </source>
</evidence>
<dbReference type="Pfam" id="PF22706">
    <property type="entry name" value="Tex_central_region"/>
    <property type="match status" value="1"/>
</dbReference>
<dbReference type="SUPFAM" id="SSF53098">
    <property type="entry name" value="Ribonuclease H-like"/>
    <property type="match status" value="1"/>
</dbReference>
<gene>
    <name evidence="4" type="ORF">EGI15_22520</name>
</gene>
<keyword evidence="2" id="KW-0234">DNA repair</keyword>
<dbReference type="InterPro" id="IPR012340">
    <property type="entry name" value="NA-bd_OB-fold"/>
</dbReference>
<dbReference type="PROSITE" id="PS50126">
    <property type="entry name" value="S1"/>
    <property type="match status" value="1"/>
</dbReference>
<dbReference type="Proteomes" id="UP000281899">
    <property type="component" value="Unassembled WGS sequence"/>
</dbReference>
<dbReference type="InterPro" id="IPR023323">
    <property type="entry name" value="Tex-like_dom_sf"/>
</dbReference>
<dbReference type="SUPFAM" id="SSF47781">
    <property type="entry name" value="RuvA domain 2-like"/>
    <property type="match status" value="2"/>
</dbReference>
<dbReference type="InterPro" id="IPR003583">
    <property type="entry name" value="Hlx-hairpin-Hlx_DNA-bd_motif"/>
</dbReference>
<dbReference type="Pfam" id="PF17674">
    <property type="entry name" value="HHH_9"/>
    <property type="match status" value="1"/>
</dbReference>
<organism evidence="4 5">
    <name type="scientific">Chryseobacterium cucumeris</name>
    <dbReference type="NCBI Taxonomy" id="1813611"/>
    <lineage>
        <taxon>Bacteria</taxon>
        <taxon>Pseudomonadati</taxon>
        <taxon>Bacteroidota</taxon>
        <taxon>Flavobacteriia</taxon>
        <taxon>Flavobacteriales</taxon>
        <taxon>Weeksellaceae</taxon>
        <taxon>Chryseobacterium group</taxon>
        <taxon>Chryseobacterium</taxon>
    </lineage>
</organism>
<keyword evidence="1" id="KW-0227">DNA damage</keyword>
<proteinExistence type="predicted"/>
<evidence type="ECO:0000313" key="4">
    <source>
        <dbReference type="EMBL" id="ROH86615.1"/>
    </source>
</evidence>
<dbReference type="RefSeq" id="WP_062675169.1">
    <property type="nucleotide sequence ID" value="NZ_JAKYXD010000001.1"/>
</dbReference>
<dbReference type="SMART" id="SM00278">
    <property type="entry name" value="HhH1"/>
    <property type="match status" value="2"/>
</dbReference>
<dbReference type="CDD" id="cd05685">
    <property type="entry name" value="S1_Tex"/>
    <property type="match status" value="1"/>
</dbReference>
<dbReference type="InterPro" id="IPR003029">
    <property type="entry name" value="S1_domain"/>
</dbReference>
<dbReference type="SMART" id="SM00316">
    <property type="entry name" value="S1"/>
    <property type="match status" value="1"/>
</dbReference>
<keyword evidence="5" id="KW-1185">Reference proteome</keyword>
<dbReference type="GeneID" id="301715459"/>
<dbReference type="InterPro" id="IPR023319">
    <property type="entry name" value="Tex-like_HTH_dom_sf"/>
</dbReference>
<dbReference type="InterPro" id="IPR012337">
    <property type="entry name" value="RNaseH-like_sf"/>
</dbReference>
<reference evidence="4 5" key="1">
    <citation type="submission" date="2018-11" db="EMBL/GenBank/DDBJ databases">
        <title>Proposal to divide the Flavobacteriaceae and reorganize its genera based on Amino Acid Identity values calculated from whole genome sequences.</title>
        <authorList>
            <person name="Nicholson A.C."/>
            <person name="Gulvik C.A."/>
            <person name="Whitney A.M."/>
            <person name="Humrighouse B.W."/>
            <person name="Bell M."/>
            <person name="Holmes B."/>
            <person name="Steigerwalt A."/>
            <person name="Villarma A."/>
            <person name="Sheth M."/>
            <person name="Batra D."/>
            <person name="Pryor J."/>
            <person name="Bernardet J.-F."/>
            <person name="Hugo C."/>
            <person name="Kampfer P."/>
            <person name="Newman J."/>
            <person name="Mcquiston J.R."/>
        </authorList>
    </citation>
    <scope>NUCLEOTIDE SEQUENCE [LARGE SCALE GENOMIC DNA]</scope>
    <source>
        <strain evidence="4 5">G0235</strain>
    </source>
</reference>
<name>A0ABX9WZV3_9FLAO</name>
<dbReference type="Pfam" id="PF12836">
    <property type="entry name" value="HHH_3"/>
    <property type="match status" value="1"/>
</dbReference>
<dbReference type="PANTHER" id="PTHR10724">
    <property type="entry name" value="30S RIBOSOMAL PROTEIN S1"/>
    <property type="match status" value="1"/>
</dbReference>
<dbReference type="Gene3D" id="1.10.150.310">
    <property type="entry name" value="Tex RuvX-like domain-like"/>
    <property type="match status" value="1"/>
</dbReference>
<feature type="domain" description="S1 motif" evidence="3">
    <location>
        <begin position="637"/>
        <end position="706"/>
    </location>
</feature>
<dbReference type="InterPro" id="IPR006641">
    <property type="entry name" value="YqgF/RNaseH-like_dom"/>
</dbReference>
<evidence type="ECO:0000256" key="1">
    <source>
        <dbReference type="ARBA" id="ARBA00022763"/>
    </source>
</evidence>
<dbReference type="InterPro" id="IPR018974">
    <property type="entry name" value="Tex-like_N"/>
</dbReference>
<dbReference type="Gene3D" id="2.40.50.140">
    <property type="entry name" value="Nucleic acid-binding proteins"/>
    <property type="match status" value="1"/>
</dbReference>
<dbReference type="Pfam" id="PF09371">
    <property type="entry name" value="Tex_N"/>
    <property type="match status" value="1"/>
</dbReference>
<dbReference type="PANTHER" id="PTHR10724:SF10">
    <property type="entry name" value="S1 RNA-BINDING DOMAIN-CONTAINING PROTEIN 1"/>
    <property type="match status" value="1"/>
</dbReference>
<dbReference type="EMBL" id="RJTW01000012">
    <property type="protein sequence ID" value="ROH86615.1"/>
    <property type="molecule type" value="Genomic_DNA"/>
</dbReference>
<dbReference type="SUPFAM" id="SSF50249">
    <property type="entry name" value="Nucleic acid-binding proteins"/>
    <property type="match status" value="1"/>
</dbReference>
<accession>A0ABX9WZV3</accession>
<dbReference type="InterPro" id="IPR037027">
    <property type="entry name" value="YqgF/RNaseH-like_dom_sf"/>
</dbReference>
<evidence type="ECO:0000313" key="5">
    <source>
        <dbReference type="Proteomes" id="UP000281899"/>
    </source>
</evidence>
<comment type="caution">
    <text evidence="4">The sequence shown here is derived from an EMBL/GenBank/DDBJ whole genome shotgun (WGS) entry which is preliminary data.</text>
</comment>